<dbReference type="PANTHER" id="PTHR14187">
    <property type="entry name" value="ALPHA KINASE/ELONGATION FACTOR 2 KINASE"/>
    <property type="match status" value="1"/>
</dbReference>
<keyword evidence="2" id="KW-0067">ATP-binding</keyword>
<dbReference type="Pfam" id="PF00012">
    <property type="entry name" value="HSP70"/>
    <property type="match status" value="1"/>
</dbReference>
<organism evidence="3 4">
    <name type="scientific">Roridomyces roridus</name>
    <dbReference type="NCBI Taxonomy" id="1738132"/>
    <lineage>
        <taxon>Eukaryota</taxon>
        <taxon>Fungi</taxon>
        <taxon>Dikarya</taxon>
        <taxon>Basidiomycota</taxon>
        <taxon>Agaricomycotina</taxon>
        <taxon>Agaricomycetes</taxon>
        <taxon>Agaricomycetidae</taxon>
        <taxon>Agaricales</taxon>
        <taxon>Marasmiineae</taxon>
        <taxon>Mycenaceae</taxon>
        <taxon>Roridomyces</taxon>
    </lineage>
</organism>
<evidence type="ECO:0000256" key="1">
    <source>
        <dbReference type="ARBA" id="ARBA00022741"/>
    </source>
</evidence>
<dbReference type="Proteomes" id="UP001221142">
    <property type="component" value="Unassembled WGS sequence"/>
</dbReference>
<dbReference type="CDD" id="cd10170">
    <property type="entry name" value="ASKHA_NBD_HSP70"/>
    <property type="match status" value="1"/>
</dbReference>
<accession>A0AAD7C7Z3</accession>
<dbReference type="Gene3D" id="3.90.640.10">
    <property type="entry name" value="Actin, Chain A, domain 4"/>
    <property type="match status" value="1"/>
</dbReference>
<keyword evidence="4" id="KW-1185">Reference proteome</keyword>
<reference evidence="3" key="1">
    <citation type="submission" date="2023-03" db="EMBL/GenBank/DDBJ databases">
        <title>Massive genome expansion in bonnet fungi (Mycena s.s.) driven by repeated elements and novel gene families across ecological guilds.</title>
        <authorList>
            <consortium name="Lawrence Berkeley National Laboratory"/>
            <person name="Harder C.B."/>
            <person name="Miyauchi S."/>
            <person name="Viragh M."/>
            <person name="Kuo A."/>
            <person name="Thoen E."/>
            <person name="Andreopoulos B."/>
            <person name="Lu D."/>
            <person name="Skrede I."/>
            <person name="Drula E."/>
            <person name="Henrissat B."/>
            <person name="Morin E."/>
            <person name="Kohler A."/>
            <person name="Barry K."/>
            <person name="LaButti K."/>
            <person name="Morin E."/>
            <person name="Salamov A."/>
            <person name="Lipzen A."/>
            <person name="Mereny Z."/>
            <person name="Hegedus B."/>
            <person name="Baldrian P."/>
            <person name="Stursova M."/>
            <person name="Weitz H."/>
            <person name="Taylor A."/>
            <person name="Grigoriev I.V."/>
            <person name="Nagy L.G."/>
            <person name="Martin F."/>
            <person name="Kauserud H."/>
        </authorList>
    </citation>
    <scope>NUCLEOTIDE SEQUENCE</scope>
    <source>
        <strain evidence="3">9284</strain>
    </source>
</reference>
<name>A0AAD7C7Z3_9AGAR</name>
<dbReference type="Gene3D" id="3.30.420.40">
    <property type="match status" value="2"/>
</dbReference>
<evidence type="ECO:0000256" key="2">
    <source>
        <dbReference type="ARBA" id="ARBA00022840"/>
    </source>
</evidence>
<protein>
    <recommendedName>
        <fullName evidence="5">Actin-like ATPase domain-containing protein</fullName>
    </recommendedName>
</protein>
<dbReference type="GO" id="GO:0140662">
    <property type="term" value="F:ATP-dependent protein folding chaperone"/>
    <property type="evidence" value="ECO:0007669"/>
    <property type="project" value="InterPro"/>
</dbReference>
<dbReference type="AlphaFoldDB" id="A0AAD7C7Z3"/>
<dbReference type="PANTHER" id="PTHR14187:SF5">
    <property type="entry name" value="HEAT SHOCK 70 KDA PROTEIN 12A"/>
    <property type="match status" value="1"/>
</dbReference>
<sequence>MAADNRRPPYAGTSRNLIVSIDVGTTFTAASFCLLQPGSVPKFEEILRWPKQATADAKVPSVLYYDKDGKPRAFGAETDDEDVIIQAEENEWSKAEWWKLHLRPSHLPIIQDLKLPPLPDNVTLDQILADHLRYIIAQVKEYMVTTYSDGLALWESVSPSMYCILTTPNGWEGVQQRRMRDAAIQAGLVDESGGRRIKFVTEAEAAILYAAESGNVNDWLVLDGQLILCDCGGGTVDITGYKIDAIEPALRLSESSASRCYLAGAVCVTQAAERFFRDHFKGSEWDSEVAIQRMVHQFDTIAKKKFSDEEFSYVQVDGHKSVKQYEVVRGRLKLTRAQMQSFFAPSLEKIMEGLEVAFENGDWLADRIILVGGLASSPYIFRQLADWGKGKGISVIRPDGPTVKAVANGALAWHLDSTVGSRIARYHYGLSLRRTYDPDDPECVEREHLKSQNLSGSWYIRGGWAGIVEKNDTLEVGEEFIRSYTREMGARTEGFEFKVPLWVYRRSKPPPFIMFPDGKTRQPGFELVCHVNGNLEKCYDAAPLSISSVSKNYKMITFDVCLALGETELTARLRWKEDDVDTYGEATVAYE</sequence>
<dbReference type="EMBL" id="JARKIF010000004">
    <property type="protein sequence ID" value="KAJ7641482.1"/>
    <property type="molecule type" value="Genomic_DNA"/>
</dbReference>
<comment type="caution">
    <text evidence="3">The sequence shown here is derived from an EMBL/GenBank/DDBJ whole genome shotgun (WGS) entry which is preliminary data.</text>
</comment>
<evidence type="ECO:0008006" key="5">
    <source>
        <dbReference type="Google" id="ProtNLM"/>
    </source>
</evidence>
<dbReference type="GO" id="GO:0005524">
    <property type="term" value="F:ATP binding"/>
    <property type="evidence" value="ECO:0007669"/>
    <property type="project" value="UniProtKB-KW"/>
</dbReference>
<evidence type="ECO:0000313" key="4">
    <source>
        <dbReference type="Proteomes" id="UP001221142"/>
    </source>
</evidence>
<gene>
    <name evidence="3" type="ORF">FB45DRAFT_900316</name>
</gene>
<dbReference type="InterPro" id="IPR043129">
    <property type="entry name" value="ATPase_NBD"/>
</dbReference>
<dbReference type="SUPFAM" id="SSF53067">
    <property type="entry name" value="Actin-like ATPase domain"/>
    <property type="match status" value="2"/>
</dbReference>
<keyword evidence="1" id="KW-0547">Nucleotide-binding</keyword>
<proteinExistence type="predicted"/>
<evidence type="ECO:0000313" key="3">
    <source>
        <dbReference type="EMBL" id="KAJ7641482.1"/>
    </source>
</evidence>
<dbReference type="InterPro" id="IPR013126">
    <property type="entry name" value="Hsp_70_fam"/>
</dbReference>